<dbReference type="GO" id="GO:0004525">
    <property type="term" value="F:ribonuclease III activity"/>
    <property type="evidence" value="ECO:0007669"/>
    <property type="project" value="InterPro"/>
</dbReference>
<feature type="compositionally biased region" description="Basic residues" evidence="2">
    <location>
        <begin position="84"/>
        <end position="94"/>
    </location>
</feature>
<accession>A0A8T0HSL2</accession>
<dbReference type="GO" id="GO:0006396">
    <property type="term" value="P:RNA processing"/>
    <property type="evidence" value="ECO:0007669"/>
    <property type="project" value="InterPro"/>
</dbReference>
<evidence type="ECO:0000313" key="4">
    <source>
        <dbReference type="EMBL" id="KAG0574010.1"/>
    </source>
</evidence>
<protein>
    <recommendedName>
        <fullName evidence="3">RNase III domain-containing protein</fullName>
    </recommendedName>
</protein>
<evidence type="ECO:0000259" key="3">
    <source>
        <dbReference type="PROSITE" id="PS50142"/>
    </source>
</evidence>
<keyword evidence="1" id="KW-0694">RNA-binding</keyword>
<dbReference type="Gene3D" id="1.10.1520.10">
    <property type="entry name" value="Ribonuclease III domain"/>
    <property type="match status" value="2"/>
</dbReference>
<proteinExistence type="predicted"/>
<reference evidence="4" key="1">
    <citation type="submission" date="2020-06" db="EMBL/GenBank/DDBJ databases">
        <title>WGS assembly of Ceratodon purpureus strain R40.</title>
        <authorList>
            <person name="Carey S.B."/>
            <person name="Jenkins J."/>
            <person name="Shu S."/>
            <person name="Lovell J.T."/>
            <person name="Sreedasyam A."/>
            <person name="Maumus F."/>
            <person name="Tiley G.P."/>
            <person name="Fernandez-Pozo N."/>
            <person name="Barry K."/>
            <person name="Chen C."/>
            <person name="Wang M."/>
            <person name="Lipzen A."/>
            <person name="Daum C."/>
            <person name="Saski C.A."/>
            <person name="Payton A.C."/>
            <person name="Mcbreen J.C."/>
            <person name="Conrad R.E."/>
            <person name="Kollar L.M."/>
            <person name="Olsson S."/>
            <person name="Huttunen S."/>
            <person name="Landis J.B."/>
            <person name="Wickett N.J."/>
            <person name="Johnson M.G."/>
            <person name="Rensing S.A."/>
            <person name="Grimwood J."/>
            <person name="Schmutz J."/>
            <person name="Mcdaniel S.F."/>
        </authorList>
    </citation>
    <scope>NUCLEOTIDE SEQUENCE</scope>
    <source>
        <strain evidence="4">R40</strain>
    </source>
</reference>
<comment type="caution">
    <text evidence="4">The sequence shown here is derived from an EMBL/GenBank/DDBJ whole genome shotgun (WGS) entry which is preliminary data.</text>
</comment>
<dbReference type="SUPFAM" id="SSF69065">
    <property type="entry name" value="RNase III domain-like"/>
    <property type="match status" value="2"/>
</dbReference>
<dbReference type="InterPro" id="IPR036389">
    <property type="entry name" value="RNase_III_sf"/>
</dbReference>
<dbReference type="PANTHER" id="PTHR11207:SF34">
    <property type="entry name" value="RIBONUCLEASE III DOMAIN-CONTAINING PROTEIN RNC1, CHLOROPLASTIC"/>
    <property type="match status" value="1"/>
</dbReference>
<feature type="domain" description="RNase III" evidence="3">
    <location>
        <begin position="159"/>
        <end position="290"/>
    </location>
</feature>
<dbReference type="PANTHER" id="PTHR11207">
    <property type="entry name" value="RIBONUCLEASE III"/>
    <property type="match status" value="1"/>
</dbReference>
<dbReference type="Proteomes" id="UP000822688">
    <property type="component" value="Chromosome V"/>
</dbReference>
<evidence type="ECO:0000313" key="5">
    <source>
        <dbReference type="Proteomes" id="UP000822688"/>
    </source>
</evidence>
<feature type="region of interest" description="Disordered" evidence="2">
    <location>
        <begin position="71"/>
        <end position="94"/>
    </location>
</feature>
<dbReference type="SMART" id="SM00535">
    <property type="entry name" value="RIBOc"/>
    <property type="match status" value="1"/>
</dbReference>
<organism evidence="4 5">
    <name type="scientific">Ceratodon purpureus</name>
    <name type="common">Fire moss</name>
    <name type="synonym">Dicranum purpureum</name>
    <dbReference type="NCBI Taxonomy" id="3225"/>
    <lineage>
        <taxon>Eukaryota</taxon>
        <taxon>Viridiplantae</taxon>
        <taxon>Streptophyta</taxon>
        <taxon>Embryophyta</taxon>
        <taxon>Bryophyta</taxon>
        <taxon>Bryophytina</taxon>
        <taxon>Bryopsida</taxon>
        <taxon>Dicranidae</taxon>
        <taxon>Pseudoditrichales</taxon>
        <taxon>Ditrichaceae</taxon>
        <taxon>Ceratodon</taxon>
    </lineage>
</organism>
<dbReference type="PROSITE" id="PS50142">
    <property type="entry name" value="RNASE_3_2"/>
    <property type="match status" value="1"/>
</dbReference>
<keyword evidence="5" id="KW-1185">Reference proteome</keyword>
<evidence type="ECO:0000256" key="2">
    <source>
        <dbReference type="SAM" id="MobiDB-lite"/>
    </source>
</evidence>
<evidence type="ECO:0000256" key="1">
    <source>
        <dbReference type="ARBA" id="ARBA00022884"/>
    </source>
</evidence>
<dbReference type="GO" id="GO:0005634">
    <property type="term" value="C:nucleus"/>
    <property type="evidence" value="ECO:0007669"/>
    <property type="project" value="TreeGrafter"/>
</dbReference>
<sequence>MAMQQSMTPLSSIFKCPCSRLSFAHSLCNTAPSVFFRSRGQAGGGATRGVTTCAVGVPAKNWTAGVNTPKEWQWTPHREPRRPGEKRKKIPMPRPKKERVLLRPPMDDTRLAEKLLNSPQLTLTSFPLLSSCLPPAPLNQWDEAWMEEYLLEAKDALGLAGFEAEEGIPGAQLDNLLYLAFQHPDSTRGKRAPYVRNGHTRLAFLGEYVLELGMTEMVLQIFPREMTGSLRERVFGLINKKILPTWLHSASMDRLVYPDGDWETVRWNDKVKPCKSVFYALIAAVYLTLGMPEVFRVLFEVFGFDVDAPECQPKPRGNFEDVDHLSSELDGERLTWQDIAYYQAPEGALFSEPRLFRACVPPGMHRFRNNLWEAESLPVVKKALGYPQFVRDDNPEVTAARNIELDLGLQLCFLHPSTYKTEHPRFCYERLEYLGSKVQDVIMAEKILLKYLDAPGQWIEERHRKILLNRVCGLYLRNLKLHYHIVYSDERHEVFAKARKLRNFATTGVSQALHGLGYTVYGRPEVRRLMFRVMNFEQLESPIE</sequence>
<dbReference type="CDD" id="cd00593">
    <property type="entry name" value="RIBOc"/>
    <property type="match status" value="2"/>
</dbReference>
<dbReference type="GO" id="GO:0003725">
    <property type="term" value="F:double-stranded RNA binding"/>
    <property type="evidence" value="ECO:0007669"/>
    <property type="project" value="TreeGrafter"/>
</dbReference>
<gene>
    <name evidence="4" type="ORF">KC19_VG227600</name>
</gene>
<dbReference type="InterPro" id="IPR000999">
    <property type="entry name" value="RNase_III_dom"/>
</dbReference>
<name>A0A8T0HSL2_CERPU</name>
<dbReference type="AlphaFoldDB" id="A0A8T0HSL2"/>
<dbReference type="GO" id="GO:0010468">
    <property type="term" value="P:regulation of gene expression"/>
    <property type="evidence" value="ECO:0007669"/>
    <property type="project" value="TreeGrafter"/>
</dbReference>
<dbReference type="EMBL" id="CM026426">
    <property type="protein sequence ID" value="KAG0574010.1"/>
    <property type="molecule type" value="Genomic_DNA"/>
</dbReference>